<protein>
    <submittedName>
        <fullName evidence="1">Uncharacterized protein</fullName>
    </submittedName>
</protein>
<organism evidence="1 2">
    <name type="scientific">Nepenthes gracilis</name>
    <name type="common">Slender pitcher plant</name>
    <dbReference type="NCBI Taxonomy" id="150966"/>
    <lineage>
        <taxon>Eukaryota</taxon>
        <taxon>Viridiplantae</taxon>
        <taxon>Streptophyta</taxon>
        <taxon>Embryophyta</taxon>
        <taxon>Tracheophyta</taxon>
        <taxon>Spermatophyta</taxon>
        <taxon>Magnoliopsida</taxon>
        <taxon>eudicotyledons</taxon>
        <taxon>Gunneridae</taxon>
        <taxon>Pentapetalae</taxon>
        <taxon>Caryophyllales</taxon>
        <taxon>Nepenthaceae</taxon>
        <taxon>Nepenthes</taxon>
    </lineage>
</organism>
<keyword evidence="2" id="KW-1185">Reference proteome</keyword>
<name>A0AAD3TD29_NEPGR</name>
<sequence>MGPVVCVWGPDTACFWRECSLPIVEANLPAWDVLPCWPLLLRRRPWKRSVSSALTKCSRGDGETSFGVSFGRERGSSDTSLSLLALVDLDGYESDLGGQPDHYPHRRSQGRHFKLGRRWTTQDFSEKRNPVQVDGALVILEYVVPDLVHSWIDASGVC</sequence>
<dbReference type="Proteomes" id="UP001279734">
    <property type="component" value="Unassembled WGS sequence"/>
</dbReference>
<dbReference type="EMBL" id="BSYO01000031">
    <property type="protein sequence ID" value="GMH26689.1"/>
    <property type="molecule type" value="Genomic_DNA"/>
</dbReference>
<comment type="caution">
    <text evidence="1">The sequence shown here is derived from an EMBL/GenBank/DDBJ whole genome shotgun (WGS) entry which is preliminary data.</text>
</comment>
<accession>A0AAD3TD29</accession>
<dbReference type="AlphaFoldDB" id="A0AAD3TD29"/>
<evidence type="ECO:0000313" key="2">
    <source>
        <dbReference type="Proteomes" id="UP001279734"/>
    </source>
</evidence>
<gene>
    <name evidence="1" type="ORF">Nepgr_028532</name>
</gene>
<proteinExistence type="predicted"/>
<reference evidence="1" key="1">
    <citation type="submission" date="2023-05" db="EMBL/GenBank/DDBJ databases">
        <title>Nepenthes gracilis genome sequencing.</title>
        <authorList>
            <person name="Fukushima K."/>
        </authorList>
    </citation>
    <scope>NUCLEOTIDE SEQUENCE</scope>
    <source>
        <strain evidence="1">SING2019-196</strain>
    </source>
</reference>
<evidence type="ECO:0000313" key="1">
    <source>
        <dbReference type="EMBL" id="GMH26689.1"/>
    </source>
</evidence>